<organism evidence="1 2">
    <name type="scientific">Dyadobacter linearis</name>
    <dbReference type="NCBI Taxonomy" id="2823330"/>
    <lineage>
        <taxon>Bacteria</taxon>
        <taxon>Pseudomonadati</taxon>
        <taxon>Bacteroidota</taxon>
        <taxon>Cytophagia</taxon>
        <taxon>Cytophagales</taxon>
        <taxon>Spirosomataceae</taxon>
        <taxon>Dyadobacter</taxon>
    </lineage>
</organism>
<reference evidence="1 2" key="1">
    <citation type="submission" date="2021-04" db="EMBL/GenBank/DDBJ databases">
        <authorList>
            <person name="Rodrigo-Torres L."/>
            <person name="Arahal R. D."/>
            <person name="Lucena T."/>
        </authorList>
    </citation>
    <scope>NUCLEOTIDE SEQUENCE [LARGE SCALE GENOMIC DNA]</scope>
    <source>
        <strain evidence="1 2">CECT 9623</strain>
    </source>
</reference>
<dbReference type="Proteomes" id="UP000679725">
    <property type="component" value="Unassembled WGS sequence"/>
</dbReference>
<gene>
    <name evidence="1" type="ORF">DYBT9623_05003</name>
</gene>
<proteinExistence type="predicted"/>
<comment type="caution">
    <text evidence="1">The sequence shown here is derived from an EMBL/GenBank/DDBJ whole genome shotgun (WGS) entry which is preliminary data.</text>
</comment>
<evidence type="ECO:0000313" key="1">
    <source>
        <dbReference type="EMBL" id="CAG5074245.1"/>
    </source>
</evidence>
<evidence type="ECO:0008006" key="3">
    <source>
        <dbReference type="Google" id="ProtNLM"/>
    </source>
</evidence>
<name>A0ABN7RDU7_9BACT</name>
<dbReference type="EMBL" id="CAJRAU010000010">
    <property type="protein sequence ID" value="CAG5074245.1"/>
    <property type="molecule type" value="Genomic_DNA"/>
</dbReference>
<dbReference type="RefSeq" id="WP_215236263.1">
    <property type="nucleotide sequence ID" value="NZ_CAJRAU010000010.1"/>
</dbReference>
<keyword evidence="2" id="KW-1185">Reference proteome</keyword>
<evidence type="ECO:0000313" key="2">
    <source>
        <dbReference type="Proteomes" id="UP000679725"/>
    </source>
</evidence>
<accession>A0ABN7RDU7</accession>
<protein>
    <recommendedName>
        <fullName evidence="3">Type VI secretion system baseplate subunit TssG</fullName>
    </recommendedName>
</protein>
<sequence length="298" mass="33606">MLAENQSDLSAEFIAGSWLEEGIAEDKILFKPLGSFKRRSHADVEFVGEAELGNFEGKIIASNRNGIYDHLPEQLFHLPSAGSINTLKKKVDEIRLQREKEQKSRLFFLPLEHEFFLNRLKLARLEQLAHDLDPDSLLLDELRNFWQVPPKISKVMLVRLVPVMPLISENRGDLKVAGEILSAVLQYQVTFQTQPAGSVTVTAETRLNDVSLGLDLTLGGEIDIYSPKIVAEVHLPDLEALEKCLHDDDFNMLITWLAGWFVPVECDLEVAFCLSPGASPLFFHENETQHSRLGYSTI</sequence>